<dbReference type="PROSITE" id="PS51462">
    <property type="entry name" value="NUDIX"/>
    <property type="match status" value="1"/>
</dbReference>
<dbReference type="PANTHER" id="PTHR11839">
    <property type="entry name" value="UDP/ADP-SUGAR PYROPHOSPHATASE"/>
    <property type="match status" value="1"/>
</dbReference>
<dbReference type="Proteomes" id="UP000824232">
    <property type="component" value="Unassembled WGS sequence"/>
</dbReference>
<evidence type="ECO:0000313" key="4">
    <source>
        <dbReference type="EMBL" id="HIR59228.1"/>
    </source>
</evidence>
<name>A0A9D1J3A8_9FIRM</name>
<dbReference type="Pfam" id="PF00293">
    <property type="entry name" value="NUDIX"/>
    <property type="match status" value="1"/>
</dbReference>
<dbReference type="GO" id="GO:0019693">
    <property type="term" value="P:ribose phosphate metabolic process"/>
    <property type="evidence" value="ECO:0007669"/>
    <property type="project" value="TreeGrafter"/>
</dbReference>
<evidence type="ECO:0000313" key="5">
    <source>
        <dbReference type="Proteomes" id="UP000824232"/>
    </source>
</evidence>
<comment type="caution">
    <text evidence="4">The sequence shown here is derived from an EMBL/GenBank/DDBJ whole genome shotgun (WGS) entry which is preliminary data.</text>
</comment>
<dbReference type="InterPro" id="IPR020084">
    <property type="entry name" value="NUDIX_hydrolase_CS"/>
</dbReference>
<dbReference type="Gene3D" id="3.90.79.10">
    <property type="entry name" value="Nucleoside Triphosphate Pyrophosphohydrolase"/>
    <property type="match status" value="1"/>
</dbReference>
<dbReference type="InterPro" id="IPR000086">
    <property type="entry name" value="NUDIX_hydrolase_dom"/>
</dbReference>
<reference evidence="4" key="2">
    <citation type="journal article" date="2021" name="PeerJ">
        <title>Extensive microbial diversity within the chicken gut microbiome revealed by metagenomics and culture.</title>
        <authorList>
            <person name="Gilroy R."/>
            <person name="Ravi A."/>
            <person name="Getino M."/>
            <person name="Pursley I."/>
            <person name="Horton D.L."/>
            <person name="Alikhan N.F."/>
            <person name="Baker D."/>
            <person name="Gharbi K."/>
            <person name="Hall N."/>
            <person name="Watson M."/>
            <person name="Adriaenssens E.M."/>
            <person name="Foster-Nyarko E."/>
            <person name="Jarju S."/>
            <person name="Secka A."/>
            <person name="Antonio M."/>
            <person name="Oren A."/>
            <person name="Chaudhuri R.R."/>
            <person name="La Ragione R."/>
            <person name="Hildebrand F."/>
            <person name="Pallen M.J."/>
        </authorList>
    </citation>
    <scope>NUCLEOTIDE SEQUENCE</scope>
    <source>
        <strain evidence="4">CHK184-20233</strain>
    </source>
</reference>
<dbReference type="PANTHER" id="PTHR11839:SF18">
    <property type="entry name" value="NUDIX HYDROLASE DOMAIN-CONTAINING PROTEIN"/>
    <property type="match status" value="1"/>
</dbReference>
<dbReference type="AlphaFoldDB" id="A0A9D1J3A8"/>
<reference evidence="4" key="1">
    <citation type="submission" date="2020-10" db="EMBL/GenBank/DDBJ databases">
        <authorList>
            <person name="Gilroy R."/>
        </authorList>
    </citation>
    <scope>NUCLEOTIDE SEQUENCE</scope>
    <source>
        <strain evidence="4">CHK184-20233</strain>
    </source>
</reference>
<evidence type="ECO:0000256" key="1">
    <source>
        <dbReference type="ARBA" id="ARBA00001946"/>
    </source>
</evidence>
<feature type="domain" description="Nudix hydrolase" evidence="3">
    <location>
        <begin position="68"/>
        <end position="199"/>
    </location>
</feature>
<dbReference type="InterPro" id="IPR015797">
    <property type="entry name" value="NUDIX_hydrolase-like_dom_sf"/>
</dbReference>
<accession>A0A9D1J3A8</accession>
<dbReference type="PROSITE" id="PS00893">
    <property type="entry name" value="NUDIX_BOX"/>
    <property type="match status" value="1"/>
</dbReference>
<comment type="cofactor">
    <cofactor evidence="1">
        <name>Mg(2+)</name>
        <dbReference type="ChEBI" id="CHEBI:18420"/>
    </cofactor>
</comment>
<evidence type="ECO:0000259" key="3">
    <source>
        <dbReference type="PROSITE" id="PS51462"/>
    </source>
</evidence>
<dbReference type="SUPFAM" id="SSF55811">
    <property type="entry name" value="Nudix"/>
    <property type="match status" value="1"/>
</dbReference>
<protein>
    <submittedName>
        <fullName evidence="4">NUDIX hydrolase</fullName>
    </submittedName>
</protein>
<evidence type="ECO:0000256" key="2">
    <source>
        <dbReference type="ARBA" id="ARBA00022801"/>
    </source>
</evidence>
<organism evidence="4 5">
    <name type="scientific">Candidatus Onthousia excrementipullorum</name>
    <dbReference type="NCBI Taxonomy" id="2840884"/>
    <lineage>
        <taxon>Bacteria</taxon>
        <taxon>Bacillati</taxon>
        <taxon>Bacillota</taxon>
        <taxon>Bacilli</taxon>
        <taxon>Candidatus Onthousia</taxon>
    </lineage>
</organism>
<dbReference type="GO" id="GO:0006753">
    <property type="term" value="P:nucleoside phosphate metabolic process"/>
    <property type="evidence" value="ECO:0007669"/>
    <property type="project" value="TreeGrafter"/>
</dbReference>
<sequence length="214" mass="24804">MRKEKLEELNDYIKELKTIKRTLVDSEYIYDENNNPIKRKGFLNVEKYMVELANGMVVPREKLVKGGKDKSAAIVMPVTRDNNTVLVVQSRSSTKESVCVEFPAGYIEEGESPEYGAEREVVEETGYVPKEMIYLDKFYQDQSCGVCAYNYSYLALDCEKVQEQNLDDNEAIRYFECSVDEVVELMERGYITDIQTKYTFNLARTYVYSLKKAK</sequence>
<dbReference type="GO" id="GO:0016787">
    <property type="term" value="F:hydrolase activity"/>
    <property type="evidence" value="ECO:0007669"/>
    <property type="project" value="UniProtKB-KW"/>
</dbReference>
<proteinExistence type="predicted"/>
<keyword evidence="2 4" id="KW-0378">Hydrolase</keyword>
<dbReference type="CDD" id="cd03424">
    <property type="entry name" value="NUDIX_ADPRase_Nudt5_UGPPase_Nudt14"/>
    <property type="match status" value="1"/>
</dbReference>
<gene>
    <name evidence="4" type="ORF">IAB38_04180</name>
</gene>
<dbReference type="EMBL" id="DVHC01000043">
    <property type="protein sequence ID" value="HIR59228.1"/>
    <property type="molecule type" value="Genomic_DNA"/>
</dbReference>